<dbReference type="Proteomes" id="UP000193136">
    <property type="component" value="Unassembled WGS sequence"/>
</dbReference>
<dbReference type="InterPro" id="IPR013830">
    <property type="entry name" value="SGNH_hydro"/>
</dbReference>
<dbReference type="InterPro" id="IPR036514">
    <property type="entry name" value="SGNH_hydro_sf"/>
</dbReference>
<protein>
    <submittedName>
        <fullName evidence="2">Arylesterase</fullName>
    </submittedName>
</protein>
<evidence type="ECO:0000259" key="1">
    <source>
        <dbReference type="Pfam" id="PF13472"/>
    </source>
</evidence>
<dbReference type="GO" id="GO:0004622">
    <property type="term" value="F:phosphatidylcholine lysophospholipase activity"/>
    <property type="evidence" value="ECO:0007669"/>
    <property type="project" value="TreeGrafter"/>
</dbReference>
<name>A0A1X0YAM6_9BACT</name>
<feature type="domain" description="SGNH hydrolase-type esterase" evidence="1">
    <location>
        <begin position="37"/>
        <end position="187"/>
    </location>
</feature>
<gene>
    <name evidence="2" type="ORF">B5V00_05165</name>
</gene>
<evidence type="ECO:0000313" key="2">
    <source>
        <dbReference type="EMBL" id="ORJ62143.1"/>
    </source>
</evidence>
<comment type="caution">
    <text evidence="2">The sequence shown here is derived from an EMBL/GenBank/DDBJ whole genome shotgun (WGS) entry which is preliminary data.</text>
</comment>
<proteinExistence type="predicted"/>
<evidence type="ECO:0000313" key="3">
    <source>
        <dbReference type="Proteomes" id="UP000193136"/>
    </source>
</evidence>
<dbReference type="Gene3D" id="3.40.50.1110">
    <property type="entry name" value="SGNH hydrolase"/>
    <property type="match status" value="1"/>
</dbReference>
<dbReference type="InterPro" id="IPR051532">
    <property type="entry name" value="Ester_Hydrolysis_Enzymes"/>
</dbReference>
<dbReference type="AlphaFoldDB" id="A0A1X0YAM6"/>
<sequence length="202" mass="22355">MHTFFRLMSPLLLLLLVAACDRQPQLRPLAADAVILAFGDSLTHGNGATEEQSYPAVLQRLLGRRVINAGVPGEISAEGLRRLPRVLEETQPQLIILIHGGNDFLRRLDRERTRQNLQAMIDLCRQAGSDVVLVGVPQPGLFLSPPAFYEELAETNRLPYLEETLSDILADRDLKSDTIHPNAAGYRKLAAALAELIRDTTD</sequence>
<dbReference type="OrthoDB" id="9786188at2"/>
<dbReference type="CDD" id="cd01822">
    <property type="entry name" value="Lysophospholipase_L1_like"/>
    <property type="match status" value="1"/>
</dbReference>
<reference evidence="2 3" key="1">
    <citation type="submission" date="2017-03" db="EMBL/GenBank/DDBJ databases">
        <title>Genome sequence of Geothermobacter sp. EPR-M, Deep-Sea Iron Reducer.</title>
        <authorList>
            <person name="Tully B."/>
            <person name="Savalia P."/>
            <person name="Abuyen K."/>
            <person name="Baughan C."/>
            <person name="Romero E."/>
            <person name="Ronkowski C."/>
            <person name="Torres B."/>
            <person name="Tremblay J."/>
            <person name="Trujillo A."/>
            <person name="Tyler M."/>
            <person name="Perez-Rodriguez I."/>
            <person name="Amend J."/>
        </authorList>
    </citation>
    <scope>NUCLEOTIDE SEQUENCE [LARGE SCALE GENOMIC DNA]</scope>
    <source>
        <strain evidence="2 3">EPR-M</strain>
    </source>
</reference>
<dbReference type="SUPFAM" id="SSF52266">
    <property type="entry name" value="SGNH hydrolase"/>
    <property type="match status" value="1"/>
</dbReference>
<keyword evidence="3" id="KW-1185">Reference proteome</keyword>
<dbReference type="PROSITE" id="PS51257">
    <property type="entry name" value="PROKAR_LIPOPROTEIN"/>
    <property type="match status" value="1"/>
</dbReference>
<dbReference type="PANTHER" id="PTHR30383">
    <property type="entry name" value="THIOESTERASE 1/PROTEASE 1/LYSOPHOSPHOLIPASE L1"/>
    <property type="match status" value="1"/>
</dbReference>
<dbReference type="Pfam" id="PF13472">
    <property type="entry name" value="Lipase_GDSL_2"/>
    <property type="match status" value="1"/>
</dbReference>
<accession>A0A1X0YAM6</accession>
<dbReference type="PANTHER" id="PTHR30383:SF24">
    <property type="entry name" value="THIOESTERASE 1_PROTEASE 1_LYSOPHOSPHOLIPASE L1"/>
    <property type="match status" value="1"/>
</dbReference>
<dbReference type="STRING" id="1969733.B5V00_05165"/>
<organism evidence="2 3">
    <name type="scientific">Geothermobacter hydrogeniphilus</name>
    <dbReference type="NCBI Taxonomy" id="1969733"/>
    <lineage>
        <taxon>Bacteria</taxon>
        <taxon>Pseudomonadati</taxon>
        <taxon>Thermodesulfobacteriota</taxon>
        <taxon>Desulfuromonadia</taxon>
        <taxon>Desulfuromonadales</taxon>
        <taxon>Geothermobacteraceae</taxon>
        <taxon>Geothermobacter</taxon>
    </lineage>
</organism>
<dbReference type="EMBL" id="NAAD01000004">
    <property type="protein sequence ID" value="ORJ62143.1"/>
    <property type="molecule type" value="Genomic_DNA"/>
</dbReference>